<dbReference type="RefSeq" id="WP_150712679.1">
    <property type="nucleotide sequence ID" value="NZ_CABVHK010000015.1"/>
</dbReference>
<gene>
    <name evidence="1" type="ORF">PS662_04333</name>
</gene>
<evidence type="ECO:0000313" key="2">
    <source>
        <dbReference type="Proteomes" id="UP000326953"/>
    </source>
</evidence>
<name>A0A5E6VPT1_PSEFL</name>
<dbReference type="OrthoDB" id="7031962at2"/>
<protein>
    <submittedName>
        <fullName evidence="1">Uncharacterized protein</fullName>
    </submittedName>
</protein>
<evidence type="ECO:0000313" key="1">
    <source>
        <dbReference type="EMBL" id="VVN20352.1"/>
    </source>
</evidence>
<dbReference type="EMBL" id="CABVHK010000015">
    <property type="protein sequence ID" value="VVN20352.1"/>
    <property type="molecule type" value="Genomic_DNA"/>
</dbReference>
<sequence>MSDTIDHESGRPLDAGTVVMGVGAVGAAAHLLNQVAQHKEMIGSAGTAVVGAIVSNPKIALGVAAAAGAGYCIYRLTQKGTNIEFGKFKYTRS</sequence>
<dbReference type="Proteomes" id="UP000326953">
    <property type="component" value="Unassembled WGS sequence"/>
</dbReference>
<dbReference type="AlphaFoldDB" id="A0A5E6VPT1"/>
<accession>A0A5E6VPT1</accession>
<organism evidence="1 2">
    <name type="scientific">Pseudomonas fluorescens</name>
    <dbReference type="NCBI Taxonomy" id="294"/>
    <lineage>
        <taxon>Bacteria</taxon>
        <taxon>Pseudomonadati</taxon>
        <taxon>Pseudomonadota</taxon>
        <taxon>Gammaproteobacteria</taxon>
        <taxon>Pseudomonadales</taxon>
        <taxon>Pseudomonadaceae</taxon>
        <taxon>Pseudomonas</taxon>
    </lineage>
</organism>
<proteinExistence type="predicted"/>
<reference evidence="1 2" key="1">
    <citation type="submission" date="2019-09" db="EMBL/GenBank/DDBJ databases">
        <authorList>
            <person name="Chandra G."/>
            <person name="Truman W A."/>
        </authorList>
    </citation>
    <scope>NUCLEOTIDE SEQUENCE [LARGE SCALE GENOMIC DNA]</scope>
    <source>
        <strain evidence="1">PS662</strain>
    </source>
</reference>